<feature type="transmembrane region" description="Helical" evidence="1">
    <location>
        <begin position="158"/>
        <end position="178"/>
    </location>
</feature>
<keyword evidence="1" id="KW-0812">Transmembrane</keyword>
<organism evidence="2 3">
    <name type="scientific">Sphingomonas chungangi</name>
    <dbReference type="NCBI Taxonomy" id="2683589"/>
    <lineage>
        <taxon>Bacteria</taxon>
        <taxon>Pseudomonadati</taxon>
        <taxon>Pseudomonadota</taxon>
        <taxon>Alphaproteobacteria</taxon>
        <taxon>Sphingomonadales</taxon>
        <taxon>Sphingomonadaceae</taxon>
        <taxon>Sphingomonas</taxon>
    </lineage>
</organism>
<dbReference type="EMBL" id="JACEIB010000024">
    <property type="protein sequence ID" value="MBA2935202.1"/>
    <property type="molecule type" value="Genomic_DNA"/>
</dbReference>
<keyword evidence="1" id="KW-0472">Membrane</keyword>
<dbReference type="Proteomes" id="UP000570166">
    <property type="component" value="Unassembled WGS sequence"/>
</dbReference>
<feature type="transmembrane region" description="Helical" evidence="1">
    <location>
        <begin position="198"/>
        <end position="217"/>
    </location>
</feature>
<evidence type="ECO:0000256" key="1">
    <source>
        <dbReference type="SAM" id="Phobius"/>
    </source>
</evidence>
<evidence type="ECO:0000313" key="2">
    <source>
        <dbReference type="EMBL" id="MBA2935202.1"/>
    </source>
</evidence>
<feature type="transmembrane region" description="Helical" evidence="1">
    <location>
        <begin position="92"/>
        <end position="112"/>
    </location>
</feature>
<sequence length="295" mass="30385">MGFRGEAPVARGGYETAPIPSKTEIVTAARRLNRAAGTIAASVLVDSAMEHYRGDFRNKAMWTPIVTSALSIGVSVHGHVDGRHGAHPLRDTVYVAAGLTGLVGTAFHIYNVTKKVGGFSWQNLFYSAPIGAPAAISLSGLMGFLGERVRDNKPGTRPMVAGLPAGRVVAALTGASLLGTTAEAGLLHFRGAFHNPAMLLPVTMPPAAAALLVYAAVGPAGVARPASRGWLAATAAMGIAGVALHAYGVSRNMGGWRNWRQNLFAGPPLPAPPSFTGLALAGLAALALLVDDKDD</sequence>
<proteinExistence type="predicted"/>
<feature type="transmembrane region" description="Helical" evidence="1">
    <location>
        <begin position="229"/>
        <end position="249"/>
    </location>
</feature>
<feature type="transmembrane region" description="Helical" evidence="1">
    <location>
        <begin position="124"/>
        <end position="146"/>
    </location>
</feature>
<protein>
    <submittedName>
        <fullName evidence="2">Uncharacterized protein</fullName>
    </submittedName>
</protein>
<accession>A0A838L8V9</accession>
<evidence type="ECO:0000313" key="3">
    <source>
        <dbReference type="Proteomes" id="UP000570166"/>
    </source>
</evidence>
<reference evidence="2 3" key="1">
    <citation type="submission" date="2020-07" db="EMBL/GenBank/DDBJ databases">
        <authorList>
            <person name="Sun Q."/>
        </authorList>
    </citation>
    <scope>NUCLEOTIDE SEQUENCE [LARGE SCALE GENOMIC DNA]</scope>
    <source>
        <strain evidence="2 3">CGMCC 1.13654</strain>
    </source>
</reference>
<name>A0A838L8V9_9SPHN</name>
<keyword evidence="3" id="KW-1185">Reference proteome</keyword>
<comment type="caution">
    <text evidence="2">The sequence shown here is derived from an EMBL/GenBank/DDBJ whole genome shotgun (WGS) entry which is preliminary data.</text>
</comment>
<feature type="transmembrane region" description="Helical" evidence="1">
    <location>
        <begin position="269"/>
        <end position="290"/>
    </location>
</feature>
<dbReference type="AlphaFoldDB" id="A0A838L8V9"/>
<keyword evidence="1" id="KW-1133">Transmembrane helix</keyword>
<gene>
    <name evidence="2" type="ORF">HZF05_14020</name>
</gene>